<dbReference type="Gene3D" id="3.40.630.30">
    <property type="match status" value="1"/>
</dbReference>
<gene>
    <name evidence="4" type="ORF">SAMN02745823_03445</name>
</gene>
<evidence type="ECO:0000259" key="3">
    <source>
        <dbReference type="PROSITE" id="PS51186"/>
    </source>
</evidence>
<dbReference type="PANTHER" id="PTHR43877:SF2">
    <property type="entry name" value="AMINOALKYLPHOSPHONATE N-ACETYLTRANSFERASE-RELATED"/>
    <property type="match status" value="1"/>
</dbReference>
<feature type="domain" description="N-acetyltransferase" evidence="3">
    <location>
        <begin position="3"/>
        <end position="167"/>
    </location>
</feature>
<keyword evidence="5" id="KW-1185">Reference proteome</keyword>
<dbReference type="InterPro" id="IPR050832">
    <property type="entry name" value="Bact_Acetyltransf"/>
</dbReference>
<dbReference type="Pfam" id="PF00583">
    <property type="entry name" value="Acetyltransf_1"/>
    <property type="match status" value="1"/>
</dbReference>
<dbReference type="OrthoDB" id="9796381at2"/>
<keyword evidence="2" id="KW-0012">Acyltransferase</keyword>
<reference evidence="4 5" key="1">
    <citation type="submission" date="2016-11" db="EMBL/GenBank/DDBJ databases">
        <authorList>
            <person name="Jaros S."/>
            <person name="Januszkiewicz K."/>
            <person name="Wedrychowicz H."/>
        </authorList>
    </citation>
    <scope>NUCLEOTIDE SEQUENCE [LARGE SCALE GENOMIC DNA]</scope>
    <source>
        <strain evidence="4 5">DSM 10068</strain>
    </source>
</reference>
<dbReference type="RefSeq" id="WP_073081882.1">
    <property type="nucleotide sequence ID" value="NZ_FQXV01000015.1"/>
</dbReference>
<dbReference type="InterPro" id="IPR000182">
    <property type="entry name" value="GNAT_dom"/>
</dbReference>
<organism evidence="4 5">
    <name type="scientific">Sporobacter termitidis DSM 10068</name>
    <dbReference type="NCBI Taxonomy" id="1123282"/>
    <lineage>
        <taxon>Bacteria</taxon>
        <taxon>Bacillati</taxon>
        <taxon>Bacillota</taxon>
        <taxon>Clostridia</taxon>
        <taxon>Eubacteriales</taxon>
        <taxon>Oscillospiraceae</taxon>
        <taxon>Sporobacter</taxon>
    </lineage>
</organism>
<dbReference type="GO" id="GO:0016747">
    <property type="term" value="F:acyltransferase activity, transferring groups other than amino-acyl groups"/>
    <property type="evidence" value="ECO:0007669"/>
    <property type="project" value="InterPro"/>
</dbReference>
<dbReference type="Proteomes" id="UP000183995">
    <property type="component" value="Unassembled WGS sequence"/>
</dbReference>
<dbReference type="STRING" id="1123282.SAMN02745823_03445"/>
<sequence>MESIFRPASEKDAEEIFNLFETAVRRLQTQRIDQWDDTYPDRRLLGEDIAGRQMYILTRGGRITAAVVLNEEQDGVYGGADWTDRDGRVAVIHRLCVHPDFQGMGVGRQTVLAAENHLKGAGYTSIRLDAFKKNAASLRLYDRMGYSPAGHAVLHKREFVLYEKLLGRTRNINQADADTSAVMCFPENMGTTGD</sequence>
<dbReference type="AlphaFoldDB" id="A0A1M5ZA23"/>
<protein>
    <submittedName>
        <fullName evidence="4">Protein N-acetyltransferase, RimJ/RimL family</fullName>
    </submittedName>
</protein>
<accession>A0A1M5ZA23</accession>
<dbReference type="PANTHER" id="PTHR43877">
    <property type="entry name" value="AMINOALKYLPHOSPHONATE N-ACETYLTRANSFERASE-RELATED-RELATED"/>
    <property type="match status" value="1"/>
</dbReference>
<dbReference type="EMBL" id="FQXV01000015">
    <property type="protein sequence ID" value="SHI21074.1"/>
    <property type="molecule type" value="Genomic_DNA"/>
</dbReference>
<dbReference type="PROSITE" id="PS51186">
    <property type="entry name" value="GNAT"/>
    <property type="match status" value="1"/>
</dbReference>
<dbReference type="SUPFAM" id="SSF55729">
    <property type="entry name" value="Acyl-CoA N-acyltransferases (Nat)"/>
    <property type="match status" value="1"/>
</dbReference>
<dbReference type="CDD" id="cd04301">
    <property type="entry name" value="NAT_SF"/>
    <property type="match status" value="1"/>
</dbReference>
<evidence type="ECO:0000313" key="4">
    <source>
        <dbReference type="EMBL" id="SHI21074.1"/>
    </source>
</evidence>
<evidence type="ECO:0000256" key="1">
    <source>
        <dbReference type="ARBA" id="ARBA00022679"/>
    </source>
</evidence>
<proteinExistence type="predicted"/>
<evidence type="ECO:0000313" key="5">
    <source>
        <dbReference type="Proteomes" id="UP000183995"/>
    </source>
</evidence>
<name>A0A1M5ZA23_9FIRM</name>
<dbReference type="InterPro" id="IPR016181">
    <property type="entry name" value="Acyl_CoA_acyltransferase"/>
</dbReference>
<evidence type="ECO:0000256" key="2">
    <source>
        <dbReference type="ARBA" id="ARBA00023315"/>
    </source>
</evidence>
<keyword evidence="1 4" id="KW-0808">Transferase</keyword>